<name>A0A9Q3DCH7_9BASI</name>
<dbReference type="EMBL" id="AVOT02015744">
    <property type="protein sequence ID" value="MBW0500310.1"/>
    <property type="molecule type" value="Genomic_DNA"/>
</dbReference>
<sequence length="178" mass="19718">MSFQHSPPSEQKRSQVRAQAVLTPTPRVSLDGTPAVPQLRFHLDRGQNTEVEEWSAVTEAVPAPVRESEGTGGPTLTQYNHPVSHQSEPSLLVIMHQMTHIMANLRAASSSEDSRPQAFKDPSMKAPDCFDGTQLFKVQSFIQSCQFIFHSDKANFPENRKKFPYATSAPIGRAAKCI</sequence>
<organism evidence="2 3">
    <name type="scientific">Austropuccinia psidii MF-1</name>
    <dbReference type="NCBI Taxonomy" id="1389203"/>
    <lineage>
        <taxon>Eukaryota</taxon>
        <taxon>Fungi</taxon>
        <taxon>Dikarya</taxon>
        <taxon>Basidiomycota</taxon>
        <taxon>Pucciniomycotina</taxon>
        <taxon>Pucciniomycetes</taxon>
        <taxon>Pucciniales</taxon>
        <taxon>Sphaerophragmiaceae</taxon>
        <taxon>Austropuccinia</taxon>
    </lineage>
</organism>
<protein>
    <submittedName>
        <fullName evidence="2">Uncharacterized protein</fullName>
    </submittedName>
</protein>
<proteinExistence type="predicted"/>
<dbReference type="AlphaFoldDB" id="A0A9Q3DCH7"/>
<accession>A0A9Q3DCH7</accession>
<feature type="region of interest" description="Disordered" evidence="1">
    <location>
        <begin position="1"/>
        <end position="33"/>
    </location>
</feature>
<comment type="caution">
    <text evidence="2">The sequence shown here is derived from an EMBL/GenBank/DDBJ whole genome shotgun (WGS) entry which is preliminary data.</text>
</comment>
<evidence type="ECO:0000256" key="1">
    <source>
        <dbReference type="SAM" id="MobiDB-lite"/>
    </source>
</evidence>
<keyword evidence="3" id="KW-1185">Reference proteome</keyword>
<reference evidence="2" key="1">
    <citation type="submission" date="2021-03" db="EMBL/GenBank/DDBJ databases">
        <title>Draft genome sequence of rust myrtle Austropuccinia psidii MF-1, a brazilian biotype.</title>
        <authorList>
            <person name="Quecine M.C."/>
            <person name="Pachon D.M.R."/>
            <person name="Bonatelli M.L."/>
            <person name="Correr F.H."/>
            <person name="Franceschini L.M."/>
            <person name="Leite T.F."/>
            <person name="Margarido G.R.A."/>
            <person name="Almeida C.A."/>
            <person name="Ferrarezi J.A."/>
            <person name="Labate C.A."/>
        </authorList>
    </citation>
    <scope>NUCLEOTIDE SEQUENCE</scope>
    <source>
        <strain evidence="2">MF-1</strain>
    </source>
</reference>
<evidence type="ECO:0000313" key="3">
    <source>
        <dbReference type="Proteomes" id="UP000765509"/>
    </source>
</evidence>
<gene>
    <name evidence="2" type="ORF">O181_040025</name>
</gene>
<dbReference type="Proteomes" id="UP000765509">
    <property type="component" value="Unassembled WGS sequence"/>
</dbReference>
<evidence type="ECO:0000313" key="2">
    <source>
        <dbReference type="EMBL" id="MBW0500310.1"/>
    </source>
</evidence>
<dbReference type="OrthoDB" id="3419692at2759"/>